<dbReference type="EMBL" id="CAJFCJ010000004">
    <property type="protein sequence ID" value="CAD5113915.1"/>
    <property type="molecule type" value="Genomic_DNA"/>
</dbReference>
<evidence type="ECO:0000313" key="4">
    <source>
        <dbReference type="Proteomes" id="UP000549394"/>
    </source>
</evidence>
<evidence type="ECO:0000256" key="1">
    <source>
        <dbReference type="ARBA" id="ARBA00005606"/>
    </source>
</evidence>
<evidence type="ECO:0000313" key="3">
    <source>
        <dbReference type="EMBL" id="CAD5113915.1"/>
    </source>
</evidence>
<dbReference type="Pfam" id="PF05694">
    <property type="entry name" value="SBP56"/>
    <property type="match status" value="1"/>
</dbReference>
<name>A0A7I8VEV6_9ANNE</name>
<keyword evidence="2" id="KW-0711">Selenium</keyword>
<comment type="similarity">
    <text evidence="1">Belongs to the selenium-binding protein family.</text>
</comment>
<comment type="caution">
    <text evidence="3">The sequence shown here is derived from an EMBL/GenBank/DDBJ whole genome shotgun (WGS) entry which is preliminary data.</text>
</comment>
<reference evidence="3 4" key="1">
    <citation type="submission" date="2020-08" db="EMBL/GenBank/DDBJ databases">
        <authorList>
            <person name="Hejnol A."/>
        </authorList>
    </citation>
    <scope>NUCLEOTIDE SEQUENCE [LARGE SCALE GENOMIC DNA]</scope>
</reference>
<dbReference type="GO" id="GO:0008430">
    <property type="term" value="F:selenium binding"/>
    <property type="evidence" value="ECO:0007669"/>
    <property type="project" value="InterPro"/>
</dbReference>
<dbReference type="Proteomes" id="UP000549394">
    <property type="component" value="Unassembled WGS sequence"/>
</dbReference>
<proteinExistence type="inferred from homology"/>
<evidence type="ECO:0000256" key="2">
    <source>
        <dbReference type="ARBA" id="ARBA00023266"/>
    </source>
</evidence>
<protein>
    <submittedName>
        <fullName evidence="3">DgyrCDS3074</fullName>
    </submittedName>
</protein>
<dbReference type="PANTHER" id="PTHR23300:SF0">
    <property type="entry name" value="METHANETHIOL OXIDASE"/>
    <property type="match status" value="1"/>
</dbReference>
<gene>
    <name evidence="3" type="ORF">DGYR_LOCUS2829</name>
</gene>
<dbReference type="InterPro" id="IPR008826">
    <property type="entry name" value="Se-bd"/>
</dbReference>
<dbReference type="AlphaFoldDB" id="A0A7I8VEV6"/>
<organism evidence="3 4">
    <name type="scientific">Dimorphilus gyrociliatus</name>
    <dbReference type="NCBI Taxonomy" id="2664684"/>
    <lineage>
        <taxon>Eukaryota</taxon>
        <taxon>Metazoa</taxon>
        <taxon>Spiralia</taxon>
        <taxon>Lophotrochozoa</taxon>
        <taxon>Annelida</taxon>
        <taxon>Polychaeta</taxon>
        <taxon>Polychaeta incertae sedis</taxon>
        <taxon>Dinophilidae</taxon>
        <taxon>Dimorphilus</taxon>
    </lineage>
</organism>
<dbReference type="PANTHER" id="PTHR23300">
    <property type="entry name" value="METHANETHIOL OXIDASE"/>
    <property type="match status" value="1"/>
</dbReference>
<keyword evidence="4" id="KW-1185">Reference proteome</keyword>
<dbReference type="SUPFAM" id="SSF75011">
    <property type="entry name" value="3-carboxy-cis,cis-mucoante lactonizing enzyme"/>
    <property type="match status" value="1"/>
</dbReference>
<sequence length="481" mass="53563">MSGSKEKCNDRNGNSNGNACCRGPGFETPLDAMKGPREKLIYLPCISTDSEKADYLATVNVDPESKDYSKVIHRLKMSNLGDELHHSGWNACSSCYNDSSKSRSKLILPALGSSRVYVIETAKNPTAPTIHKVVDNKDIFEKCDLGTPHTSHCLANGQIMISAMGDSKGKAKGGFLLLDGEDFSVVGNWEKKAAPFGYDFWYQPRHNVMISTEWGAPNAFKKGFNPAQVETEYGHHLNVWNWSEHELIQRIDLGILGGLIPLELRFLHNPEATEGFVGCALTSNIFRFFKNQDGKWSAEEVVKVQNIKVENWALPEMPGLITDIILSLDDRYLYLSNWLQGDIRQYDITDTRNPKLAGQIFLGGSACSGGKVKVLSEEFQPPEELMVGGKRVHGGPQMIQLSLDGKRLYVTTSLFSPWDSQFYPDMMKNGSYMLQVDVDTEKGGLKLNEKFSIDFGKEPDGPVLAHEMRYPGGDCTSDIWL</sequence>
<accession>A0A7I8VEV6</accession>
<dbReference type="OrthoDB" id="10252446at2759"/>